<proteinExistence type="predicted"/>
<dbReference type="PANTHER" id="PTHR30055">
    <property type="entry name" value="HTH-TYPE TRANSCRIPTIONAL REGULATOR RUTR"/>
    <property type="match status" value="1"/>
</dbReference>
<dbReference type="PRINTS" id="PR00455">
    <property type="entry name" value="HTHTETR"/>
</dbReference>
<dbReference type="InterPro" id="IPR050109">
    <property type="entry name" value="HTH-type_TetR-like_transc_reg"/>
</dbReference>
<reference evidence="6 7" key="1">
    <citation type="submission" date="2019-11" db="EMBL/GenBank/DDBJ databases">
        <title>Nocardia sp. nov. CT2-14 isolated from soil.</title>
        <authorList>
            <person name="Kanchanasin P."/>
            <person name="Tanasupawat S."/>
            <person name="Yuki M."/>
            <person name="Kudo T."/>
        </authorList>
    </citation>
    <scope>NUCLEOTIDE SEQUENCE [LARGE SCALE GENOMIC DNA]</scope>
    <source>
        <strain evidence="6 7">CT2-14</strain>
    </source>
</reference>
<feature type="domain" description="HTH tetR-type" evidence="5">
    <location>
        <begin position="15"/>
        <end position="75"/>
    </location>
</feature>
<dbReference type="Pfam" id="PF00440">
    <property type="entry name" value="TetR_N"/>
    <property type="match status" value="1"/>
</dbReference>
<dbReference type="Gene3D" id="1.10.357.10">
    <property type="entry name" value="Tetracycline Repressor, domain 2"/>
    <property type="match status" value="1"/>
</dbReference>
<evidence type="ECO:0000313" key="6">
    <source>
        <dbReference type="EMBL" id="MTE16319.1"/>
    </source>
</evidence>
<dbReference type="RefSeq" id="WP_154790759.1">
    <property type="nucleotide sequence ID" value="NZ_WMBB01000014.1"/>
</dbReference>
<evidence type="ECO:0000259" key="5">
    <source>
        <dbReference type="PROSITE" id="PS50977"/>
    </source>
</evidence>
<evidence type="ECO:0000256" key="1">
    <source>
        <dbReference type="ARBA" id="ARBA00023015"/>
    </source>
</evidence>
<sequence length="215" mass="23403">MSTAAGLGTKGMPSDNRRQEILSAALREFAERGFAGVSMASVAARAGVSKALVYQHFVSKDQFYAECLAAVGEPLLERLDREMGSDAEPFAVPANALHGIFDTLGPDRTAWRIIHDPSVPDTGVSGRMTRAYRDRISGYATAGVRRFLHALGDDDERDVDALARIWTAAVDAIMAWAREHPEESAEDLTLRFTGLIDTVFSIGSARQLANNRPPR</sequence>
<gene>
    <name evidence="6" type="ORF">GLP40_26575</name>
</gene>
<evidence type="ECO:0000256" key="2">
    <source>
        <dbReference type="ARBA" id="ARBA00023125"/>
    </source>
</evidence>
<accession>A0A6I3L8Y2</accession>
<keyword evidence="3" id="KW-0804">Transcription</keyword>
<dbReference type="GO" id="GO:0045892">
    <property type="term" value="P:negative regulation of DNA-templated transcription"/>
    <property type="evidence" value="ECO:0007669"/>
    <property type="project" value="UniProtKB-ARBA"/>
</dbReference>
<dbReference type="EMBL" id="WMBB01000014">
    <property type="protein sequence ID" value="MTE16319.1"/>
    <property type="molecule type" value="Genomic_DNA"/>
</dbReference>
<dbReference type="InterPro" id="IPR009057">
    <property type="entry name" value="Homeodomain-like_sf"/>
</dbReference>
<dbReference type="GO" id="GO:0003700">
    <property type="term" value="F:DNA-binding transcription factor activity"/>
    <property type="evidence" value="ECO:0007669"/>
    <property type="project" value="TreeGrafter"/>
</dbReference>
<evidence type="ECO:0000256" key="3">
    <source>
        <dbReference type="ARBA" id="ARBA00023163"/>
    </source>
</evidence>
<dbReference type="Proteomes" id="UP000432464">
    <property type="component" value="Unassembled WGS sequence"/>
</dbReference>
<dbReference type="PROSITE" id="PS50977">
    <property type="entry name" value="HTH_TETR_2"/>
    <property type="match status" value="1"/>
</dbReference>
<dbReference type="AlphaFoldDB" id="A0A6I3L8Y2"/>
<protein>
    <submittedName>
        <fullName evidence="6">TetR family transcriptional regulator</fullName>
    </submittedName>
</protein>
<keyword evidence="2 4" id="KW-0238">DNA-binding</keyword>
<dbReference type="PANTHER" id="PTHR30055:SF234">
    <property type="entry name" value="HTH-TYPE TRANSCRIPTIONAL REGULATOR BETI"/>
    <property type="match status" value="1"/>
</dbReference>
<dbReference type="SUPFAM" id="SSF46689">
    <property type="entry name" value="Homeodomain-like"/>
    <property type="match status" value="1"/>
</dbReference>
<evidence type="ECO:0000256" key="4">
    <source>
        <dbReference type="PROSITE-ProRule" id="PRU00335"/>
    </source>
</evidence>
<dbReference type="FunFam" id="1.10.10.60:FF:000141">
    <property type="entry name" value="TetR family transcriptional regulator"/>
    <property type="match status" value="1"/>
</dbReference>
<evidence type="ECO:0000313" key="7">
    <source>
        <dbReference type="Proteomes" id="UP000432464"/>
    </source>
</evidence>
<keyword evidence="7" id="KW-1185">Reference proteome</keyword>
<dbReference type="InterPro" id="IPR001647">
    <property type="entry name" value="HTH_TetR"/>
</dbReference>
<comment type="caution">
    <text evidence="6">The sequence shown here is derived from an EMBL/GenBank/DDBJ whole genome shotgun (WGS) entry which is preliminary data.</text>
</comment>
<keyword evidence="1" id="KW-0805">Transcription regulation</keyword>
<dbReference type="GO" id="GO:0000976">
    <property type="term" value="F:transcription cis-regulatory region binding"/>
    <property type="evidence" value="ECO:0007669"/>
    <property type="project" value="TreeGrafter"/>
</dbReference>
<organism evidence="6 7">
    <name type="scientific">Nocardia aurantiaca</name>
    <dbReference type="NCBI Taxonomy" id="2675850"/>
    <lineage>
        <taxon>Bacteria</taxon>
        <taxon>Bacillati</taxon>
        <taxon>Actinomycetota</taxon>
        <taxon>Actinomycetes</taxon>
        <taxon>Mycobacteriales</taxon>
        <taxon>Nocardiaceae</taxon>
        <taxon>Nocardia</taxon>
    </lineage>
</organism>
<feature type="DNA-binding region" description="H-T-H motif" evidence="4">
    <location>
        <begin position="38"/>
        <end position="57"/>
    </location>
</feature>
<name>A0A6I3L8Y2_9NOCA</name>